<dbReference type="Proteomes" id="UP000526083">
    <property type="component" value="Unassembled WGS sequence"/>
</dbReference>
<dbReference type="AlphaFoldDB" id="A0A7W3JLY2"/>
<dbReference type="PANTHER" id="PTHR34595:SF2">
    <property type="entry name" value="BLR2978 PROTEIN"/>
    <property type="match status" value="1"/>
</dbReference>
<feature type="domain" description="Circularly permuted ATP-grasp type 2" evidence="2">
    <location>
        <begin position="107"/>
        <end position="487"/>
    </location>
</feature>
<dbReference type="Pfam" id="PF04168">
    <property type="entry name" value="Alpha-E"/>
    <property type="match status" value="1"/>
</dbReference>
<sequence>MPEWFRANVLERMPARMSLIRDYAASLASQTLPMPGNEPGELRFDEVVAPDGTLRPSWKAMAEVAFDLTAEELHRIEDEIASLLADDGVTYEHPEAGSLPWNLDPMPLVLDAATWSRLEVGLAQRAELLSALLSDIYGDQRMLSEGIIPSPVIFGHSGFLRPLVRPEFPDPHPLIISGADLGRDAEGEWRVLADRVQAPSGLGFAMENRRVISRVLPDMYREAGLHRMEPYFSALRSTLLQSAPADVADPRVVVLSPGTHSETAYDQAFLANVMGFPLVQGSDLIVRDGWVWMKPAGYPRRAPEERVDVILRRVDAEWCDPLQLRSGSQLGVAGLVEVVARGRVQLVNGLGAGVLENPALMPFLPAVSERLLGEQLRLPSVDAWWCGEPEGLERTLADAGSPTLNIRELDGRTATLADASADDLRAMILAAPHRFVARERLPLSQIPAWSAAERAGGRAVPRQVMLRSFTIRDGSVYRPLIGGLATLAADAGEVPVTKDVWVLKGAPEDPDQGLEIAPPRELALATPMLAPRALEDMFWAGRYAERAEDMLRLVITTRAYAEELDYSTSAAGGRAVSALHSAIEALAGRDSESSAEELRALLLERKRPGSAAHSLEGLRDALEGVRDQLSGDTWRVFGTVDRAARTLRGSRHAQQIPDVAGRMLTGILSLQGVTANMVRDPGWRMIEIGRFVERALQVVSLLASTAVVTGDADAERAVFEGTLRAAESSVTHRRRNRGVVRVAGALELLITDVENPRSVAFALAAVREHVAALPASTGSSRPERLLEDLENEVADIDILTLSQQVDGERTHLAEFLESVGLELRQLSDAIAQLHFESDPLPQPISSLSLIEERMVRL</sequence>
<dbReference type="EMBL" id="JACGWY010000001">
    <property type="protein sequence ID" value="MBA8815260.1"/>
    <property type="molecule type" value="Genomic_DNA"/>
</dbReference>
<evidence type="ECO:0000313" key="4">
    <source>
        <dbReference type="Proteomes" id="UP000526083"/>
    </source>
</evidence>
<dbReference type="InterPro" id="IPR007296">
    <property type="entry name" value="DUF403"/>
</dbReference>
<dbReference type="PANTHER" id="PTHR34595">
    <property type="entry name" value="BLR5612 PROTEIN"/>
    <property type="match status" value="1"/>
</dbReference>
<evidence type="ECO:0000259" key="1">
    <source>
        <dbReference type="Pfam" id="PF04168"/>
    </source>
</evidence>
<evidence type="ECO:0000313" key="3">
    <source>
        <dbReference type="EMBL" id="MBA8815260.1"/>
    </source>
</evidence>
<feature type="domain" description="DUF403" evidence="1">
    <location>
        <begin position="530"/>
        <end position="835"/>
    </location>
</feature>
<dbReference type="RefSeq" id="WP_310734771.1">
    <property type="nucleotide sequence ID" value="NZ_JAAOZB010000001.1"/>
</dbReference>
<protein>
    <submittedName>
        <fullName evidence="3">Putative circularly permuted ATP-grasp superfamily protein/putative alpha-E superfamily protein</fullName>
    </submittedName>
</protein>
<organism evidence="3 4">
    <name type="scientific">Microbacterium halimionae</name>
    <dbReference type="NCBI Taxonomy" id="1526413"/>
    <lineage>
        <taxon>Bacteria</taxon>
        <taxon>Bacillati</taxon>
        <taxon>Actinomycetota</taxon>
        <taxon>Actinomycetes</taxon>
        <taxon>Micrococcales</taxon>
        <taxon>Microbacteriaceae</taxon>
        <taxon>Microbacterium</taxon>
    </lineage>
</organism>
<keyword evidence="4" id="KW-1185">Reference proteome</keyword>
<dbReference type="InterPro" id="IPR051680">
    <property type="entry name" value="ATP-dep_Glu-Cys_Ligase-2"/>
</dbReference>
<gene>
    <name evidence="3" type="ORF">FHX48_000312</name>
</gene>
<proteinExistence type="predicted"/>
<reference evidence="3 4" key="1">
    <citation type="submission" date="2020-07" db="EMBL/GenBank/DDBJ databases">
        <title>Sequencing the genomes of 1000 actinobacteria strains.</title>
        <authorList>
            <person name="Klenk H.-P."/>
        </authorList>
    </citation>
    <scope>NUCLEOTIDE SEQUENCE [LARGE SCALE GENOMIC DNA]</scope>
    <source>
        <strain evidence="3 4">DSM 27576</strain>
    </source>
</reference>
<comment type="caution">
    <text evidence="3">The sequence shown here is derived from an EMBL/GenBank/DDBJ whole genome shotgun (WGS) entry which is preliminary data.</text>
</comment>
<dbReference type="SUPFAM" id="SSF56059">
    <property type="entry name" value="Glutathione synthetase ATP-binding domain-like"/>
    <property type="match status" value="1"/>
</dbReference>
<evidence type="ECO:0000259" key="2">
    <source>
        <dbReference type="Pfam" id="PF14403"/>
    </source>
</evidence>
<dbReference type="Gene3D" id="3.40.50.11290">
    <property type="match status" value="1"/>
</dbReference>
<dbReference type="InterPro" id="IPR025841">
    <property type="entry name" value="CP_ATPgrasp_2"/>
</dbReference>
<accession>A0A7W3JLY2</accession>
<name>A0A7W3JLY2_9MICO</name>
<dbReference type="Pfam" id="PF14403">
    <property type="entry name" value="CP_ATPgrasp_2"/>
    <property type="match status" value="1"/>
</dbReference>